<dbReference type="PANTHER" id="PTHR42920:SF5">
    <property type="entry name" value="EAMA DOMAIN-CONTAINING PROTEIN"/>
    <property type="match status" value="1"/>
</dbReference>
<feature type="domain" description="EamA" evidence="7">
    <location>
        <begin position="8"/>
        <end position="131"/>
    </location>
</feature>
<evidence type="ECO:0000256" key="1">
    <source>
        <dbReference type="ARBA" id="ARBA00004651"/>
    </source>
</evidence>
<dbReference type="Proteomes" id="UP000886210">
    <property type="component" value="Unassembled WGS sequence"/>
</dbReference>
<dbReference type="AlphaFoldDB" id="A0A7C0TYR8"/>
<feature type="transmembrane region" description="Helical" evidence="6">
    <location>
        <begin position="117"/>
        <end position="136"/>
    </location>
</feature>
<organism evidence="8">
    <name type="scientific">Thermococcus litoralis</name>
    <dbReference type="NCBI Taxonomy" id="2265"/>
    <lineage>
        <taxon>Archaea</taxon>
        <taxon>Methanobacteriati</taxon>
        <taxon>Methanobacteriota</taxon>
        <taxon>Thermococci</taxon>
        <taxon>Thermococcales</taxon>
        <taxon>Thermococcaceae</taxon>
        <taxon>Thermococcus</taxon>
    </lineage>
</organism>
<evidence type="ECO:0000313" key="8">
    <source>
        <dbReference type="EMBL" id="HDD31432.1"/>
    </source>
</evidence>
<protein>
    <submittedName>
        <fullName evidence="8">DMT family transporter</fullName>
    </submittedName>
</protein>
<gene>
    <name evidence="8" type="ORF">ENF72_02240</name>
</gene>
<feature type="transmembrane region" description="Helical" evidence="6">
    <location>
        <begin position="32"/>
        <end position="51"/>
    </location>
</feature>
<evidence type="ECO:0000259" key="7">
    <source>
        <dbReference type="Pfam" id="PF00892"/>
    </source>
</evidence>
<dbReference type="GO" id="GO:0005886">
    <property type="term" value="C:plasma membrane"/>
    <property type="evidence" value="ECO:0007669"/>
    <property type="project" value="UniProtKB-SubCell"/>
</dbReference>
<feature type="transmembrane region" description="Helical" evidence="6">
    <location>
        <begin position="89"/>
        <end position="108"/>
    </location>
</feature>
<dbReference type="EMBL" id="DQYG01000097">
    <property type="protein sequence ID" value="HDD31432.1"/>
    <property type="molecule type" value="Genomic_DNA"/>
</dbReference>
<feature type="transmembrane region" description="Helical" evidence="6">
    <location>
        <begin position="142"/>
        <end position="159"/>
    </location>
</feature>
<evidence type="ECO:0000256" key="3">
    <source>
        <dbReference type="ARBA" id="ARBA00022692"/>
    </source>
</evidence>
<sequence>MNRAETILLGITGIWGFTFPAMKVSLDYIPPILFLAYRFGIASLFMLLIFRRRALAKETFFEGFILGATLFFGHGFQIVGLKYTSASNSAFITSLYVVFTPFIAYFILGDEVKERDALSLGVAIIGLYLISGASLSFNYGDLLTTLCAVSFAFQIVLVQKFGEKDYISLAFWQIFWNFVFSTVYALTFEGVALPVKIAPWLGILYTGVFATVIAFTLQVKYQKETKAHKAALIYSAEPIFGHISAFLTIGEVLTLRGYLGALLILTAIWNEIRNENR</sequence>
<feature type="transmembrane region" description="Helical" evidence="6">
    <location>
        <begin position="166"/>
        <end position="185"/>
    </location>
</feature>
<feature type="transmembrane region" description="Helical" evidence="6">
    <location>
        <begin position="197"/>
        <end position="219"/>
    </location>
</feature>
<dbReference type="SUPFAM" id="SSF103481">
    <property type="entry name" value="Multidrug resistance efflux transporter EmrE"/>
    <property type="match status" value="2"/>
</dbReference>
<dbReference type="InterPro" id="IPR037185">
    <property type="entry name" value="EmrE-like"/>
</dbReference>
<keyword evidence="5 6" id="KW-0472">Membrane</keyword>
<name>A0A7C0TYR8_THELI</name>
<evidence type="ECO:0000256" key="6">
    <source>
        <dbReference type="SAM" id="Phobius"/>
    </source>
</evidence>
<comment type="subcellular location">
    <subcellularLocation>
        <location evidence="1">Cell membrane</location>
        <topology evidence="1">Multi-pass membrane protein</topology>
    </subcellularLocation>
</comment>
<keyword evidence="4 6" id="KW-1133">Transmembrane helix</keyword>
<evidence type="ECO:0000256" key="4">
    <source>
        <dbReference type="ARBA" id="ARBA00022989"/>
    </source>
</evidence>
<reference evidence="8" key="1">
    <citation type="journal article" date="2020" name="mSystems">
        <title>Genome- and Community-Level Interaction Insights into Carbon Utilization and Element Cycling Functions of Hydrothermarchaeota in Hydrothermal Sediment.</title>
        <authorList>
            <person name="Zhou Z."/>
            <person name="Liu Y."/>
            <person name="Xu W."/>
            <person name="Pan J."/>
            <person name="Luo Z.H."/>
            <person name="Li M."/>
        </authorList>
    </citation>
    <scope>NUCLEOTIDE SEQUENCE [LARGE SCALE GENOMIC DNA]</scope>
    <source>
        <strain evidence="8">HyVt-151</strain>
    </source>
</reference>
<keyword evidence="2" id="KW-1003">Cell membrane</keyword>
<feature type="transmembrane region" description="Helical" evidence="6">
    <location>
        <begin position="231"/>
        <end position="249"/>
    </location>
</feature>
<evidence type="ECO:0000256" key="2">
    <source>
        <dbReference type="ARBA" id="ARBA00022475"/>
    </source>
</evidence>
<feature type="transmembrane region" description="Helical" evidence="6">
    <location>
        <begin position="7"/>
        <end position="26"/>
    </location>
</feature>
<accession>A0A7C0TYR8</accession>
<dbReference type="InterPro" id="IPR000620">
    <property type="entry name" value="EamA_dom"/>
</dbReference>
<keyword evidence="3 6" id="KW-0812">Transmembrane</keyword>
<comment type="caution">
    <text evidence="8">The sequence shown here is derived from an EMBL/GenBank/DDBJ whole genome shotgun (WGS) entry which is preliminary data.</text>
</comment>
<proteinExistence type="predicted"/>
<evidence type="ECO:0000256" key="5">
    <source>
        <dbReference type="ARBA" id="ARBA00023136"/>
    </source>
</evidence>
<dbReference type="InterPro" id="IPR051258">
    <property type="entry name" value="Diverse_Substrate_Transporter"/>
</dbReference>
<dbReference type="PANTHER" id="PTHR42920">
    <property type="entry name" value="OS03G0707200 PROTEIN-RELATED"/>
    <property type="match status" value="1"/>
</dbReference>
<feature type="transmembrane region" description="Helical" evidence="6">
    <location>
        <begin position="255"/>
        <end position="272"/>
    </location>
</feature>
<feature type="domain" description="EamA" evidence="7">
    <location>
        <begin position="139"/>
        <end position="269"/>
    </location>
</feature>
<dbReference type="Pfam" id="PF00892">
    <property type="entry name" value="EamA"/>
    <property type="match status" value="2"/>
</dbReference>
<feature type="transmembrane region" description="Helical" evidence="6">
    <location>
        <begin position="63"/>
        <end position="83"/>
    </location>
</feature>